<keyword evidence="5" id="KW-1185">Reference proteome</keyword>
<dbReference type="GO" id="GO:0016989">
    <property type="term" value="F:sigma factor antagonist activity"/>
    <property type="evidence" value="ECO:0007669"/>
    <property type="project" value="TreeGrafter"/>
</dbReference>
<sequence>MTSKPRPQPHASQSPRPGLADGAMNAGTPSAFTPQRPQACPLPPAVVAEAADWIVQLQSGTADEADIRACQDWRAADPRHELAWQRLASLDHDLQHRLAADAQTPAAGAALRRGLDEIDRRRSRRKWLGRTLGVAGAGVLGWHLHRHGAWSGLTADLHTATGSRRVLTLDDGTLLHLATASAVDLRFTPQERRIVLHGGEILIATGADPLGRPLRVATADGTVSPLGTRFVVRRHDKLAAAEPTTSVAVLQGRVQIQPRSATGMLTLGTDQQAAFNAQRVVRGPMPSDPGAGVWTEGMLVAERQLLGEFVDELARWRPGVLRCHPSVAALQVTGSFPLADTDQVLAMLARILPLQVVTRTRWWVELRPA</sequence>
<dbReference type="OrthoDB" id="1100567at2"/>
<reference evidence="4 5" key="1">
    <citation type="submission" date="2019-07" db="EMBL/GenBank/DDBJ databases">
        <title>Qingshengfaniella alkalisoli gen. nov., sp. nov., isolated from saline soil.</title>
        <authorList>
            <person name="Xu L."/>
            <person name="Huang X.-X."/>
            <person name="Sun J.-Q."/>
        </authorList>
    </citation>
    <scope>NUCLEOTIDE SEQUENCE [LARGE SCALE GENOMIC DNA]</scope>
    <source>
        <strain evidence="4 5">DSM 27279</strain>
    </source>
</reference>
<accession>A0A556ALX5</accession>
<feature type="region of interest" description="Disordered" evidence="1">
    <location>
        <begin position="1"/>
        <end position="39"/>
    </location>
</feature>
<dbReference type="Proteomes" id="UP000318405">
    <property type="component" value="Unassembled WGS sequence"/>
</dbReference>
<dbReference type="InterPro" id="IPR012373">
    <property type="entry name" value="Ferrdict_sens_TM"/>
</dbReference>
<comment type="caution">
    <text evidence="4">The sequence shown here is derived from an EMBL/GenBank/DDBJ whole genome shotgun (WGS) entry which is preliminary data.</text>
</comment>
<protein>
    <submittedName>
        <fullName evidence="4">DUF4880 domain-containing protein</fullName>
    </submittedName>
</protein>
<dbReference type="EMBL" id="VLTJ01000026">
    <property type="protein sequence ID" value="TSH93877.1"/>
    <property type="molecule type" value="Genomic_DNA"/>
</dbReference>
<dbReference type="PIRSF" id="PIRSF018266">
    <property type="entry name" value="FecR"/>
    <property type="match status" value="1"/>
</dbReference>
<gene>
    <name evidence="4" type="ORF">FOZ76_13395</name>
</gene>
<dbReference type="PANTHER" id="PTHR30273:SF2">
    <property type="entry name" value="PROTEIN FECR"/>
    <property type="match status" value="1"/>
</dbReference>
<feature type="domain" description="FecR protein" evidence="2">
    <location>
        <begin position="156"/>
        <end position="255"/>
    </location>
</feature>
<evidence type="ECO:0000313" key="4">
    <source>
        <dbReference type="EMBL" id="TSH93877.1"/>
    </source>
</evidence>
<dbReference type="Pfam" id="PF16220">
    <property type="entry name" value="DUF4880"/>
    <property type="match status" value="1"/>
</dbReference>
<dbReference type="AlphaFoldDB" id="A0A556ALX5"/>
<evidence type="ECO:0000259" key="2">
    <source>
        <dbReference type="Pfam" id="PF04773"/>
    </source>
</evidence>
<dbReference type="PANTHER" id="PTHR30273">
    <property type="entry name" value="PERIPLASMIC SIGNAL SENSOR AND SIGMA FACTOR ACTIVATOR FECR-RELATED"/>
    <property type="match status" value="1"/>
</dbReference>
<dbReference type="Gene3D" id="2.60.120.1440">
    <property type="match status" value="1"/>
</dbReference>
<evidence type="ECO:0000313" key="5">
    <source>
        <dbReference type="Proteomes" id="UP000318405"/>
    </source>
</evidence>
<feature type="domain" description="FecR N-terminal" evidence="3">
    <location>
        <begin position="49"/>
        <end position="90"/>
    </location>
</feature>
<dbReference type="Pfam" id="PF04773">
    <property type="entry name" value="FecR"/>
    <property type="match status" value="1"/>
</dbReference>
<dbReference type="InterPro" id="IPR032623">
    <property type="entry name" value="FecR_N"/>
</dbReference>
<evidence type="ECO:0000259" key="3">
    <source>
        <dbReference type="Pfam" id="PF16220"/>
    </source>
</evidence>
<name>A0A556ALX5_9BURK</name>
<proteinExistence type="predicted"/>
<organism evidence="4 5">
    <name type="scientific">Verticiella sediminum</name>
    <dbReference type="NCBI Taxonomy" id="1247510"/>
    <lineage>
        <taxon>Bacteria</taxon>
        <taxon>Pseudomonadati</taxon>
        <taxon>Pseudomonadota</taxon>
        <taxon>Betaproteobacteria</taxon>
        <taxon>Burkholderiales</taxon>
        <taxon>Alcaligenaceae</taxon>
        <taxon>Verticiella</taxon>
    </lineage>
</organism>
<evidence type="ECO:0000256" key="1">
    <source>
        <dbReference type="SAM" id="MobiDB-lite"/>
    </source>
</evidence>
<dbReference type="InterPro" id="IPR006860">
    <property type="entry name" value="FecR"/>
</dbReference>
<feature type="compositionally biased region" description="Polar residues" evidence="1">
    <location>
        <begin position="27"/>
        <end position="36"/>
    </location>
</feature>
<feature type="compositionally biased region" description="Polar residues" evidence="1">
    <location>
        <begin position="1"/>
        <end position="15"/>
    </location>
</feature>